<evidence type="ECO:0000313" key="1">
    <source>
        <dbReference type="EMBL" id="MPN12508.1"/>
    </source>
</evidence>
<accession>A0A645FDN2</accession>
<sequence length="113" mass="12687">MENKHLYILWTNADPVTSENMVLMYSTNALLNGWWDGITVIIWGATQKLVLENKAVKLKMEIAEQAGVEFTACLACAINLGTRKALEDRNIEVIRWGEKLTGIMQNGEHLLAV</sequence>
<dbReference type="Gene3D" id="3.40.1260.10">
    <property type="entry name" value="DsrEFH-like"/>
    <property type="match status" value="1"/>
</dbReference>
<organism evidence="1">
    <name type="scientific">bioreactor metagenome</name>
    <dbReference type="NCBI Taxonomy" id="1076179"/>
    <lineage>
        <taxon>unclassified sequences</taxon>
        <taxon>metagenomes</taxon>
        <taxon>ecological metagenomes</taxon>
    </lineage>
</organism>
<dbReference type="InterPro" id="IPR027396">
    <property type="entry name" value="DsrEFH-like"/>
</dbReference>
<protein>
    <recommendedName>
        <fullName evidence="2">DsrE family protein</fullName>
    </recommendedName>
</protein>
<dbReference type="EMBL" id="VSSQ01058862">
    <property type="protein sequence ID" value="MPN12508.1"/>
    <property type="molecule type" value="Genomic_DNA"/>
</dbReference>
<dbReference type="SUPFAM" id="SSF75169">
    <property type="entry name" value="DsrEFH-like"/>
    <property type="match status" value="1"/>
</dbReference>
<dbReference type="AlphaFoldDB" id="A0A645FDN2"/>
<proteinExistence type="predicted"/>
<evidence type="ECO:0008006" key="2">
    <source>
        <dbReference type="Google" id="ProtNLM"/>
    </source>
</evidence>
<reference evidence="1" key="1">
    <citation type="submission" date="2019-08" db="EMBL/GenBank/DDBJ databases">
        <authorList>
            <person name="Kucharzyk K."/>
            <person name="Murdoch R.W."/>
            <person name="Higgins S."/>
            <person name="Loffler F."/>
        </authorList>
    </citation>
    <scope>NUCLEOTIDE SEQUENCE</scope>
</reference>
<name>A0A645FDN2_9ZZZZ</name>
<gene>
    <name evidence="1" type="ORF">SDC9_159826</name>
</gene>
<comment type="caution">
    <text evidence="1">The sequence shown here is derived from an EMBL/GenBank/DDBJ whole genome shotgun (WGS) entry which is preliminary data.</text>
</comment>